<protein>
    <submittedName>
        <fullName evidence="1">Uncharacterized protein</fullName>
    </submittedName>
</protein>
<accession>A0A4R0T3X9</accession>
<dbReference type="Proteomes" id="UP000293441">
    <property type="component" value="Unassembled WGS sequence"/>
</dbReference>
<evidence type="ECO:0000313" key="1">
    <source>
        <dbReference type="EMBL" id="TCD98799.1"/>
    </source>
</evidence>
<reference evidence="1 2" key="1">
    <citation type="journal article" date="2018" name="Sci. Rep.">
        <title>Genomic diversity and distribution of Bifidobacterium longum subsp. longum across the human lifespan.</title>
        <authorList>
            <person name="Odamaki T."/>
            <person name="Bottacini F."/>
            <person name="Kato K."/>
            <person name="Mitsuyama E."/>
            <person name="Yoshida K."/>
            <person name="Horigome A."/>
            <person name="Xiao J.Z."/>
            <person name="van Sinderen D."/>
        </authorList>
    </citation>
    <scope>NUCLEOTIDE SEQUENCE [LARGE SCALE GENOMIC DNA]</scope>
    <source>
        <strain evidence="1 2">MCC10015</strain>
    </source>
</reference>
<comment type="caution">
    <text evidence="1">The sequence shown here is derived from an EMBL/GenBank/DDBJ whole genome shotgun (WGS) entry which is preliminary data.</text>
</comment>
<proteinExistence type="predicted"/>
<organism evidence="1 2">
    <name type="scientific">Bifidobacterium longum subsp. longum</name>
    <dbReference type="NCBI Taxonomy" id="1679"/>
    <lineage>
        <taxon>Bacteria</taxon>
        <taxon>Bacillati</taxon>
        <taxon>Actinomycetota</taxon>
        <taxon>Actinomycetes</taxon>
        <taxon>Bifidobacteriales</taxon>
        <taxon>Bifidobacteriaceae</taxon>
        <taxon>Bifidobacterium</taxon>
    </lineage>
</organism>
<gene>
    <name evidence="1" type="ORF">MCC10015_0083</name>
</gene>
<name>A0A4R0T3X9_BIFLL</name>
<sequence length="76" mass="8590">MICFSNASLSLFGKGLPLLSARLMIPRQAFALKKYFRATHGSKTSNKEHTFASLGHTEKLRIQYSPCQTIPERIHL</sequence>
<evidence type="ECO:0000313" key="2">
    <source>
        <dbReference type="Proteomes" id="UP000293441"/>
    </source>
</evidence>
<dbReference type="EMBL" id="SHPX01000002">
    <property type="protein sequence ID" value="TCD98799.1"/>
    <property type="molecule type" value="Genomic_DNA"/>
</dbReference>
<dbReference type="AlphaFoldDB" id="A0A4R0T3X9"/>